<proteinExistence type="predicted"/>
<dbReference type="Proteomes" id="UP000705508">
    <property type="component" value="Unassembled WGS sequence"/>
</dbReference>
<protein>
    <submittedName>
        <fullName evidence="2">Uncharacterized protein</fullName>
    </submittedName>
</protein>
<name>A0A938XCT9_9CLOT</name>
<reference evidence="2" key="1">
    <citation type="submission" date="2020-08" db="EMBL/GenBank/DDBJ databases">
        <authorList>
            <person name="Cejkova D."/>
            <person name="Kubasova T."/>
            <person name="Jahodarova E."/>
            <person name="Rychlik I."/>
        </authorList>
    </citation>
    <scope>NUCLEOTIDE SEQUENCE</scope>
    <source>
        <strain evidence="2">An582</strain>
    </source>
</reference>
<dbReference type="EMBL" id="JACJKS010000010">
    <property type="protein sequence ID" value="MBM6948702.1"/>
    <property type="molecule type" value="Genomic_DNA"/>
</dbReference>
<evidence type="ECO:0000256" key="1">
    <source>
        <dbReference type="SAM" id="Phobius"/>
    </source>
</evidence>
<keyword evidence="1" id="KW-0812">Transmembrane</keyword>
<sequence>MSQEKVDRYKKEKANRRKNMKKEKIQYIIRRCIVGVLAVALVGWIGYSAVNMYMDSRPVETAEVDYNAITDYETGLLTADETQ</sequence>
<dbReference type="AlphaFoldDB" id="A0A938XCT9"/>
<evidence type="ECO:0000313" key="2">
    <source>
        <dbReference type="EMBL" id="MBM6948702.1"/>
    </source>
</evidence>
<dbReference type="RefSeq" id="WP_204906707.1">
    <property type="nucleotide sequence ID" value="NZ_JACJKS010000010.1"/>
</dbReference>
<accession>A0A938XCT9</accession>
<evidence type="ECO:0000313" key="3">
    <source>
        <dbReference type="Proteomes" id="UP000705508"/>
    </source>
</evidence>
<reference evidence="2" key="2">
    <citation type="journal article" date="2021" name="Sci. Rep.">
        <title>The distribution of antibiotic resistance genes in chicken gut microbiota commensals.</title>
        <authorList>
            <person name="Juricova H."/>
            <person name="Matiasovicova J."/>
            <person name="Kubasova T."/>
            <person name="Cejkova D."/>
            <person name="Rychlik I."/>
        </authorList>
    </citation>
    <scope>NUCLEOTIDE SEQUENCE</scope>
    <source>
        <strain evidence="2">An582</strain>
    </source>
</reference>
<feature type="transmembrane region" description="Helical" evidence="1">
    <location>
        <begin position="27"/>
        <end position="47"/>
    </location>
</feature>
<organism evidence="2 3">
    <name type="scientific">Mordavella massiliensis</name>
    <dbReference type="NCBI Taxonomy" id="1871024"/>
    <lineage>
        <taxon>Bacteria</taxon>
        <taxon>Bacillati</taxon>
        <taxon>Bacillota</taxon>
        <taxon>Clostridia</taxon>
        <taxon>Eubacteriales</taxon>
        <taxon>Clostridiaceae</taxon>
        <taxon>Mordavella</taxon>
    </lineage>
</organism>
<keyword evidence="1" id="KW-1133">Transmembrane helix</keyword>
<gene>
    <name evidence="2" type="ORF">H6A20_08570</name>
</gene>
<comment type="caution">
    <text evidence="2">The sequence shown here is derived from an EMBL/GenBank/DDBJ whole genome shotgun (WGS) entry which is preliminary data.</text>
</comment>
<keyword evidence="1" id="KW-0472">Membrane</keyword>